<dbReference type="EMBL" id="CP027850">
    <property type="protein sequence ID" value="AVQ01050.1"/>
    <property type="molecule type" value="Genomic_DNA"/>
</dbReference>
<evidence type="ECO:0000256" key="1">
    <source>
        <dbReference type="SAM" id="SignalP"/>
    </source>
</evidence>
<dbReference type="RefSeq" id="WP_013077906.1">
    <property type="nucleotide sequence ID" value="NZ_CP027850.1"/>
</dbReference>
<organism evidence="2 3">
    <name type="scientific">Caulobacter segnis</name>
    <dbReference type="NCBI Taxonomy" id="88688"/>
    <lineage>
        <taxon>Bacteria</taxon>
        <taxon>Pseudomonadati</taxon>
        <taxon>Pseudomonadota</taxon>
        <taxon>Alphaproteobacteria</taxon>
        <taxon>Caulobacterales</taxon>
        <taxon>Caulobacteraceae</taxon>
        <taxon>Caulobacter</taxon>
    </lineage>
</organism>
<reference evidence="2 3" key="1">
    <citation type="journal article" date="2015" name="Biotechnol. Bioeng.">
        <title>Genome sequence and phenotypic characterization of Caulobacter segnis.</title>
        <authorList>
            <person name="Patel S."/>
            <person name="Fletcher B."/>
            <person name="Scott D.C."/>
            <person name="Ely B."/>
        </authorList>
    </citation>
    <scope>NUCLEOTIDE SEQUENCE [LARGE SCALE GENOMIC DNA]</scope>
    <source>
        <strain evidence="2 3">TK0059</strain>
    </source>
</reference>
<gene>
    <name evidence="2" type="ORF">B7G68_03725</name>
</gene>
<name>A0ABM6TD89_9CAUL</name>
<protein>
    <submittedName>
        <fullName evidence="2">Uncharacterized protein</fullName>
    </submittedName>
</protein>
<proteinExistence type="predicted"/>
<keyword evidence="1" id="KW-0732">Signal</keyword>
<sequence>MTVRPIAVFVAAVLSIGSVAKADQQAPIASVDLGFAHDGSLGPFYYIGGVSSRVDLHASARLARLEAPAIARMTDGGWARWKVQDPFAETLSLSWIQAVPKAAGAPDWAPPPGPAPAPPQTKGAAGCRWASFSTRPLGRFLGLLDCKGESGSVLATLGDADKTGARPVVKLASMKMRFDAIDITLSRPHSDGAVVVLAAYDPKARRFDYVQLFWPSAEQSR</sequence>
<dbReference type="Proteomes" id="UP000240527">
    <property type="component" value="Chromosome"/>
</dbReference>
<evidence type="ECO:0000313" key="2">
    <source>
        <dbReference type="EMBL" id="AVQ01050.1"/>
    </source>
</evidence>
<feature type="signal peptide" evidence="1">
    <location>
        <begin position="1"/>
        <end position="22"/>
    </location>
</feature>
<keyword evidence="3" id="KW-1185">Reference proteome</keyword>
<evidence type="ECO:0000313" key="3">
    <source>
        <dbReference type="Proteomes" id="UP000240527"/>
    </source>
</evidence>
<accession>A0ABM6TD89</accession>
<feature type="chain" id="PRO_5046253865" evidence="1">
    <location>
        <begin position="23"/>
        <end position="221"/>
    </location>
</feature>